<dbReference type="Proteomes" id="UP001241472">
    <property type="component" value="Unassembled WGS sequence"/>
</dbReference>
<organism evidence="2 3">
    <name type="scientific">Neorhizobium huautlense</name>
    <dbReference type="NCBI Taxonomy" id="67774"/>
    <lineage>
        <taxon>Bacteria</taxon>
        <taxon>Pseudomonadati</taxon>
        <taxon>Pseudomonadota</taxon>
        <taxon>Alphaproteobacteria</taxon>
        <taxon>Hyphomicrobiales</taxon>
        <taxon>Rhizobiaceae</taxon>
        <taxon>Rhizobium/Agrobacterium group</taxon>
        <taxon>Neorhizobium</taxon>
    </lineage>
</organism>
<reference evidence="2 3" key="1">
    <citation type="submission" date="2023-07" db="EMBL/GenBank/DDBJ databases">
        <title>Sorghum-associated microbial communities from plants grown in Nebraska, USA.</title>
        <authorList>
            <person name="Schachtman D."/>
        </authorList>
    </citation>
    <scope>NUCLEOTIDE SEQUENCE [LARGE SCALE GENOMIC DNA]</scope>
    <source>
        <strain evidence="2 3">DS1307</strain>
    </source>
</reference>
<evidence type="ECO:0008006" key="4">
    <source>
        <dbReference type="Google" id="ProtNLM"/>
    </source>
</evidence>
<keyword evidence="3" id="KW-1185">Reference proteome</keyword>
<dbReference type="EMBL" id="JAUSRF010000022">
    <property type="protein sequence ID" value="MDP9840099.1"/>
    <property type="molecule type" value="Genomic_DNA"/>
</dbReference>
<accession>A0ABT9Q283</accession>
<proteinExistence type="predicted"/>
<evidence type="ECO:0000256" key="1">
    <source>
        <dbReference type="SAM" id="MobiDB-lite"/>
    </source>
</evidence>
<evidence type="ECO:0000313" key="2">
    <source>
        <dbReference type="EMBL" id="MDP9840099.1"/>
    </source>
</evidence>
<protein>
    <recommendedName>
        <fullName evidence="4">Multidrug transporter</fullName>
    </recommendedName>
</protein>
<dbReference type="RefSeq" id="WP_306839381.1">
    <property type="nucleotide sequence ID" value="NZ_JAUSRF010000022.1"/>
</dbReference>
<feature type="region of interest" description="Disordered" evidence="1">
    <location>
        <begin position="26"/>
        <end position="61"/>
    </location>
</feature>
<comment type="caution">
    <text evidence="2">The sequence shown here is derived from an EMBL/GenBank/DDBJ whole genome shotgun (WGS) entry which is preliminary data.</text>
</comment>
<sequence length="61" mass="6834">MSKRELIATGTDKRYVRRDEKGQFKESVDVGRSLSADKRQKAETVAKPGEGDKGDHHPAKH</sequence>
<gene>
    <name evidence="2" type="ORF">J2T09_004879</name>
</gene>
<evidence type="ECO:0000313" key="3">
    <source>
        <dbReference type="Proteomes" id="UP001241472"/>
    </source>
</evidence>
<name>A0ABT9Q283_9HYPH</name>